<keyword evidence="3" id="KW-0804">Transcription</keyword>
<keyword evidence="6" id="KW-1185">Reference proteome</keyword>
<accession>A0A5M7C676</accession>
<dbReference type="SMR" id="A0A5M7C676"/>
<comment type="caution">
    <text evidence="5">The sequence shown here is derived from an EMBL/GenBank/DDBJ whole genome shotgun (WGS) entry which is preliminary data.</text>
</comment>
<dbReference type="AlphaFoldDB" id="A0A5M7C676"/>
<sequence>MTADSRDRNQRSGDHACRLSEVVERVSGKWSIGVLLAASHGPIRYTELERAVPGISRRMLTLTLRNLERDGLLARTVYSTVPPKVEYALTDIAAELCEALTALTDWAQRHETAIELARQAYDGADESAAQKAG</sequence>
<dbReference type="InterPro" id="IPR036388">
    <property type="entry name" value="WH-like_DNA-bd_sf"/>
</dbReference>
<gene>
    <name evidence="5" type="ORF">F1721_09980</name>
</gene>
<organism evidence="5 6">
    <name type="scientific">Saccharopolyspora hirsuta</name>
    <dbReference type="NCBI Taxonomy" id="1837"/>
    <lineage>
        <taxon>Bacteria</taxon>
        <taxon>Bacillati</taxon>
        <taxon>Actinomycetota</taxon>
        <taxon>Actinomycetes</taxon>
        <taxon>Pseudonocardiales</taxon>
        <taxon>Pseudonocardiaceae</taxon>
        <taxon>Saccharopolyspora</taxon>
    </lineage>
</organism>
<evidence type="ECO:0000256" key="1">
    <source>
        <dbReference type="ARBA" id="ARBA00023015"/>
    </source>
</evidence>
<dbReference type="InterPro" id="IPR002577">
    <property type="entry name" value="HTH_HxlR"/>
</dbReference>
<dbReference type="Proteomes" id="UP000323946">
    <property type="component" value="Unassembled WGS sequence"/>
</dbReference>
<evidence type="ECO:0000256" key="2">
    <source>
        <dbReference type="ARBA" id="ARBA00023125"/>
    </source>
</evidence>
<dbReference type="RefSeq" id="WP_150066310.1">
    <property type="nucleotide sequence ID" value="NZ_JBEPDJ010000002.1"/>
</dbReference>
<protein>
    <submittedName>
        <fullName evidence="5">Helix-turn-helix transcriptional regulator</fullName>
    </submittedName>
</protein>
<reference evidence="5 6" key="1">
    <citation type="submission" date="2019-09" db="EMBL/GenBank/DDBJ databases">
        <title>Draft genome sequence of the thermophilic Saccharopolyspora hirsuta VKM Ac-666T.</title>
        <authorList>
            <person name="Lobastova T.G."/>
            <person name="Fokina V."/>
            <person name="Bragin E.Y."/>
            <person name="Shtratnikova V.Y."/>
            <person name="Starodumova I.P."/>
            <person name="Tarlachkov S.V."/>
            <person name="Donova M.V."/>
        </authorList>
    </citation>
    <scope>NUCLEOTIDE SEQUENCE [LARGE SCALE GENOMIC DNA]</scope>
    <source>
        <strain evidence="5 6">VKM Ac-666</strain>
    </source>
</reference>
<evidence type="ECO:0000256" key="3">
    <source>
        <dbReference type="ARBA" id="ARBA00023163"/>
    </source>
</evidence>
<dbReference type="OrthoDB" id="370168at2"/>
<dbReference type="Gene3D" id="1.10.10.10">
    <property type="entry name" value="Winged helix-like DNA-binding domain superfamily/Winged helix DNA-binding domain"/>
    <property type="match status" value="1"/>
</dbReference>
<dbReference type="PANTHER" id="PTHR33204">
    <property type="entry name" value="TRANSCRIPTIONAL REGULATOR, MARR FAMILY"/>
    <property type="match status" value="1"/>
</dbReference>
<dbReference type="SUPFAM" id="SSF46785">
    <property type="entry name" value="Winged helix' DNA-binding domain"/>
    <property type="match status" value="1"/>
</dbReference>
<evidence type="ECO:0000259" key="4">
    <source>
        <dbReference type="PROSITE" id="PS51118"/>
    </source>
</evidence>
<dbReference type="InterPro" id="IPR036390">
    <property type="entry name" value="WH_DNA-bd_sf"/>
</dbReference>
<dbReference type="PROSITE" id="PS51118">
    <property type="entry name" value="HTH_HXLR"/>
    <property type="match status" value="1"/>
</dbReference>
<keyword evidence="2" id="KW-0238">DNA-binding</keyword>
<feature type="domain" description="HTH hxlR-type" evidence="4">
    <location>
        <begin position="17"/>
        <end position="115"/>
    </location>
</feature>
<name>A0A5M7C676_SACHI</name>
<keyword evidence="1" id="KW-0805">Transcription regulation</keyword>
<evidence type="ECO:0000313" key="5">
    <source>
        <dbReference type="EMBL" id="KAA5835114.1"/>
    </source>
</evidence>
<dbReference type="Pfam" id="PF01638">
    <property type="entry name" value="HxlR"/>
    <property type="match status" value="1"/>
</dbReference>
<dbReference type="EMBL" id="VWPH01000004">
    <property type="protein sequence ID" value="KAA5835114.1"/>
    <property type="molecule type" value="Genomic_DNA"/>
</dbReference>
<evidence type="ECO:0000313" key="6">
    <source>
        <dbReference type="Proteomes" id="UP000323946"/>
    </source>
</evidence>
<dbReference type="PANTHER" id="PTHR33204:SF39">
    <property type="entry name" value="TRANSCRIPTIONAL REGULATORY PROTEIN"/>
    <property type="match status" value="1"/>
</dbReference>
<dbReference type="GO" id="GO:0003677">
    <property type="term" value="F:DNA binding"/>
    <property type="evidence" value="ECO:0007669"/>
    <property type="project" value="UniProtKB-KW"/>
</dbReference>
<proteinExistence type="predicted"/>